<name>A0A5J4U017_9EUKA</name>
<dbReference type="AlphaFoldDB" id="A0A5J4U017"/>
<dbReference type="Gene3D" id="3.30.70.330">
    <property type="match status" value="1"/>
</dbReference>
<accession>A0A5J4U017</accession>
<evidence type="ECO:0000256" key="2">
    <source>
        <dbReference type="SAM" id="SignalP"/>
    </source>
</evidence>
<dbReference type="Proteomes" id="UP000324800">
    <property type="component" value="Unassembled WGS sequence"/>
</dbReference>
<feature type="chain" id="PRO_5023822492" description="RRM domain-containing protein" evidence="2">
    <location>
        <begin position="17"/>
        <end position="167"/>
    </location>
</feature>
<proteinExistence type="predicted"/>
<evidence type="ECO:0008006" key="5">
    <source>
        <dbReference type="Google" id="ProtNLM"/>
    </source>
</evidence>
<dbReference type="InterPro" id="IPR035979">
    <property type="entry name" value="RBD_domain_sf"/>
</dbReference>
<organism evidence="3 4">
    <name type="scientific">Streblomastix strix</name>
    <dbReference type="NCBI Taxonomy" id="222440"/>
    <lineage>
        <taxon>Eukaryota</taxon>
        <taxon>Metamonada</taxon>
        <taxon>Preaxostyla</taxon>
        <taxon>Oxymonadida</taxon>
        <taxon>Streblomastigidae</taxon>
        <taxon>Streblomastix</taxon>
    </lineage>
</organism>
<reference evidence="3 4" key="1">
    <citation type="submission" date="2019-03" db="EMBL/GenBank/DDBJ databases">
        <title>Single cell metagenomics reveals metabolic interactions within the superorganism composed of flagellate Streblomastix strix and complex community of Bacteroidetes bacteria on its surface.</title>
        <authorList>
            <person name="Treitli S.C."/>
            <person name="Kolisko M."/>
            <person name="Husnik F."/>
            <person name="Keeling P."/>
            <person name="Hampl V."/>
        </authorList>
    </citation>
    <scope>NUCLEOTIDE SEQUENCE [LARGE SCALE GENOMIC DNA]</scope>
    <source>
        <strain evidence="3">ST1C</strain>
    </source>
</reference>
<feature type="compositionally biased region" description="Polar residues" evidence="1">
    <location>
        <begin position="139"/>
        <end position="153"/>
    </location>
</feature>
<evidence type="ECO:0000313" key="4">
    <source>
        <dbReference type="Proteomes" id="UP000324800"/>
    </source>
</evidence>
<keyword evidence="2" id="KW-0732">Signal</keyword>
<dbReference type="SUPFAM" id="SSF54928">
    <property type="entry name" value="RNA-binding domain, RBD"/>
    <property type="match status" value="1"/>
</dbReference>
<dbReference type="EMBL" id="SNRW01022728">
    <property type="protein sequence ID" value="KAA6363579.1"/>
    <property type="molecule type" value="Genomic_DNA"/>
</dbReference>
<sequence length="167" mass="18650">MKMMLLKLFNISKILGRVFLAFDPIRITLISQLADKPKQAIIVFSNEADAIEAMNRLKGKKIEGSIIDITYNTSRNLKNNMKRRDKLKNAKVEINAEKVSQEQNSEEGSSEDSSSSNFEHHQAKLKSNSIIPPPGLESDITQHNSQSGSNSTVRPPGLDIEEKILNC</sequence>
<evidence type="ECO:0000313" key="3">
    <source>
        <dbReference type="EMBL" id="KAA6363579.1"/>
    </source>
</evidence>
<evidence type="ECO:0000256" key="1">
    <source>
        <dbReference type="SAM" id="MobiDB-lite"/>
    </source>
</evidence>
<protein>
    <recommendedName>
        <fullName evidence="5">RRM domain-containing protein</fullName>
    </recommendedName>
</protein>
<dbReference type="InterPro" id="IPR012677">
    <property type="entry name" value="Nucleotide-bd_a/b_plait_sf"/>
</dbReference>
<comment type="caution">
    <text evidence="3">The sequence shown here is derived from an EMBL/GenBank/DDBJ whole genome shotgun (WGS) entry which is preliminary data.</text>
</comment>
<dbReference type="OrthoDB" id="3800936at2759"/>
<feature type="signal peptide" evidence="2">
    <location>
        <begin position="1"/>
        <end position="16"/>
    </location>
</feature>
<dbReference type="GO" id="GO:0003676">
    <property type="term" value="F:nucleic acid binding"/>
    <property type="evidence" value="ECO:0007669"/>
    <property type="project" value="InterPro"/>
</dbReference>
<feature type="compositionally biased region" description="Basic and acidic residues" evidence="1">
    <location>
        <begin position="87"/>
        <end position="100"/>
    </location>
</feature>
<gene>
    <name evidence="3" type="ORF">EZS28_040893</name>
</gene>
<feature type="region of interest" description="Disordered" evidence="1">
    <location>
        <begin position="80"/>
        <end position="167"/>
    </location>
</feature>